<feature type="chain" id="PRO_5047474200" description="DUF4148 domain-containing protein" evidence="1">
    <location>
        <begin position="22"/>
        <end position="138"/>
    </location>
</feature>
<dbReference type="EMBL" id="CP011409">
    <property type="protein sequence ID" value="AKZ63169.1"/>
    <property type="molecule type" value="Genomic_DNA"/>
</dbReference>
<keyword evidence="3" id="KW-1185">Reference proteome</keyword>
<evidence type="ECO:0000256" key="1">
    <source>
        <dbReference type="SAM" id="SignalP"/>
    </source>
</evidence>
<dbReference type="Proteomes" id="UP000063429">
    <property type="component" value="Chromosome"/>
</dbReference>
<organism evidence="2 3">
    <name type="scientific">Herbaspirillum hiltneri N3</name>
    <dbReference type="NCBI Taxonomy" id="1262470"/>
    <lineage>
        <taxon>Bacteria</taxon>
        <taxon>Pseudomonadati</taxon>
        <taxon>Pseudomonadota</taxon>
        <taxon>Betaproteobacteria</taxon>
        <taxon>Burkholderiales</taxon>
        <taxon>Oxalobacteraceae</taxon>
        <taxon>Herbaspirillum</taxon>
    </lineage>
</organism>
<protein>
    <recommendedName>
        <fullName evidence="4">DUF4148 domain-containing protein</fullName>
    </recommendedName>
</protein>
<evidence type="ECO:0000313" key="3">
    <source>
        <dbReference type="Proteomes" id="UP000063429"/>
    </source>
</evidence>
<evidence type="ECO:0000313" key="2">
    <source>
        <dbReference type="EMBL" id="AKZ63169.1"/>
    </source>
</evidence>
<reference evidence="3" key="1">
    <citation type="journal article" date="2015" name="Genome Announc.">
        <title>Complete Genome Sequence of Herbaspirillum hiltneri N3 (DSM 17495), Isolated from Surface-Sterilized Wheat Roots.</title>
        <authorList>
            <person name="Guizelini D."/>
            <person name="Saizaki P.M."/>
            <person name="Coimbra N.A."/>
            <person name="Weiss V.A."/>
            <person name="Faoro H."/>
            <person name="Sfeir M.Z."/>
            <person name="Baura V.A."/>
            <person name="Monteiro R.A."/>
            <person name="Chubatsu L.S."/>
            <person name="Souza E.M."/>
            <person name="Cruz L.M."/>
            <person name="Pedrosa F.O."/>
            <person name="Raittz R.T."/>
            <person name="Marchaukoski J.N."/>
            <person name="Steffens M.B."/>
        </authorList>
    </citation>
    <scope>NUCLEOTIDE SEQUENCE [LARGE SCALE GENOMIC DNA]</scope>
    <source>
        <strain evidence="3">N3</strain>
    </source>
</reference>
<dbReference type="InterPro" id="IPR025421">
    <property type="entry name" value="DUF4148"/>
</dbReference>
<name>A0ABN4HX17_9BURK</name>
<gene>
    <name evidence="2" type="ORF">F506_11225</name>
</gene>
<feature type="signal peptide" evidence="1">
    <location>
        <begin position="1"/>
        <end position="21"/>
    </location>
</feature>
<sequence length="138" mass="14424">MAINQLAAALVLTVLSGSVLANAPTATTSASSASSVSSASSPKTRAQVIAELEQARANGELNVGDADYPYQQKFVSTKTRAEVVAELVRARASGELSVGDAAYPHLPAFVSTKTSAQVQAELVEYNKHPDPQGLYRGY</sequence>
<dbReference type="RefSeq" id="WP_053197495.1">
    <property type="nucleotide sequence ID" value="NZ_CP011409.1"/>
</dbReference>
<evidence type="ECO:0008006" key="4">
    <source>
        <dbReference type="Google" id="ProtNLM"/>
    </source>
</evidence>
<dbReference type="Pfam" id="PF13663">
    <property type="entry name" value="DUF4148"/>
    <property type="match status" value="2"/>
</dbReference>
<accession>A0ABN4HX17</accession>
<proteinExistence type="predicted"/>
<keyword evidence="1" id="KW-0732">Signal</keyword>